<dbReference type="EMBL" id="WTYV01000001">
    <property type="protein sequence ID" value="MXO70748.1"/>
    <property type="molecule type" value="Genomic_DNA"/>
</dbReference>
<name>A0A844YV37_9SPHN</name>
<comment type="caution">
    <text evidence="1">The sequence shown here is derived from an EMBL/GenBank/DDBJ whole genome shotgun (WGS) entry which is preliminary data.</text>
</comment>
<reference evidence="1 2" key="1">
    <citation type="submission" date="2019-12" db="EMBL/GenBank/DDBJ databases">
        <title>Genomic-based taxomic classification of the family Erythrobacteraceae.</title>
        <authorList>
            <person name="Xu L."/>
        </authorList>
    </citation>
    <scope>NUCLEOTIDE SEQUENCE [LARGE SCALE GENOMIC DNA]</scope>
    <source>
        <strain evidence="1 2">M0322</strain>
    </source>
</reference>
<dbReference type="AlphaFoldDB" id="A0A844YV37"/>
<dbReference type="PANTHER" id="PTHR36931">
    <property type="entry name" value="UPF0153 PROTEIN YEIW"/>
    <property type="match status" value="1"/>
</dbReference>
<protein>
    <recommendedName>
        <fullName evidence="3">YkgJ family cysteine cluster protein</fullName>
    </recommendedName>
</protein>
<proteinExistence type="predicted"/>
<organism evidence="1 2">
    <name type="scientific">Alteraurantiacibacter buctensis</name>
    <dbReference type="NCBI Taxonomy" id="1503981"/>
    <lineage>
        <taxon>Bacteria</taxon>
        <taxon>Pseudomonadati</taxon>
        <taxon>Pseudomonadota</taxon>
        <taxon>Alphaproteobacteria</taxon>
        <taxon>Sphingomonadales</taxon>
        <taxon>Erythrobacteraceae</taxon>
        <taxon>Alteraurantiacibacter</taxon>
    </lineage>
</organism>
<accession>A0A844YV37</accession>
<dbReference type="Proteomes" id="UP000466966">
    <property type="component" value="Unassembled WGS sequence"/>
</dbReference>
<dbReference type="PANTHER" id="PTHR36931:SF1">
    <property type="entry name" value="UPF0153 PROTEIN YEIW"/>
    <property type="match status" value="1"/>
</dbReference>
<dbReference type="RefSeq" id="WP_160770624.1">
    <property type="nucleotide sequence ID" value="NZ_WTYV01000001.1"/>
</dbReference>
<dbReference type="OrthoDB" id="7202843at2"/>
<sequence>MGDQPLVAGRDCGPCAMCCEVLRIEALDKPELTPCAHQQGGCAIYPDRPPACREFYCGWRALPFVGAHWYPPDSGMMVFPLASEKRLTVHVDPARADAWRQEPYATDLANWAQAARRMGMRLAVVVGRQEVAVLAE</sequence>
<evidence type="ECO:0008006" key="3">
    <source>
        <dbReference type="Google" id="ProtNLM"/>
    </source>
</evidence>
<evidence type="ECO:0000313" key="2">
    <source>
        <dbReference type="Proteomes" id="UP000466966"/>
    </source>
</evidence>
<keyword evidence="2" id="KW-1185">Reference proteome</keyword>
<gene>
    <name evidence="1" type="ORF">GRI99_03760</name>
</gene>
<dbReference type="InterPro" id="IPR052572">
    <property type="entry name" value="UPF0153_domain"/>
</dbReference>
<evidence type="ECO:0000313" key="1">
    <source>
        <dbReference type="EMBL" id="MXO70748.1"/>
    </source>
</evidence>